<feature type="region of interest" description="Disordered" evidence="9">
    <location>
        <begin position="834"/>
        <end position="875"/>
    </location>
</feature>
<gene>
    <name evidence="13" type="ORF">BCR42DRAFT_347614</name>
</gene>
<dbReference type="InterPro" id="IPR046349">
    <property type="entry name" value="C1-like_sf"/>
</dbReference>
<feature type="compositionally biased region" description="Low complexity" evidence="9">
    <location>
        <begin position="297"/>
        <end position="331"/>
    </location>
</feature>
<dbReference type="SMART" id="SM00033">
    <property type="entry name" value="CH"/>
    <property type="match status" value="1"/>
</dbReference>
<dbReference type="PROSITE" id="PS50081">
    <property type="entry name" value="ZF_DAG_PE_2"/>
    <property type="match status" value="1"/>
</dbReference>
<keyword evidence="6" id="KW-0862">Zinc</keyword>
<keyword evidence="14" id="KW-1185">Reference proteome</keyword>
<dbReference type="Gene3D" id="1.10.418.10">
    <property type="entry name" value="Calponin-like domain"/>
    <property type="match status" value="1"/>
</dbReference>
<dbReference type="PRINTS" id="PR00109">
    <property type="entry name" value="TYRKINASE"/>
</dbReference>
<keyword evidence="4 8" id="KW-0547">Nucleotide-binding</keyword>
<dbReference type="InterPro" id="IPR000719">
    <property type="entry name" value="Prot_kinase_dom"/>
</dbReference>
<keyword evidence="2" id="KW-0808">Transferase</keyword>
<dbReference type="InterPro" id="IPR011009">
    <property type="entry name" value="Kinase-like_dom_sf"/>
</dbReference>
<feature type="region of interest" description="Disordered" evidence="9">
    <location>
        <begin position="265"/>
        <end position="410"/>
    </location>
</feature>
<feature type="region of interest" description="Disordered" evidence="9">
    <location>
        <begin position="1"/>
        <end position="21"/>
    </location>
</feature>
<dbReference type="PANTHER" id="PTHR48016:SF4">
    <property type="entry name" value="PROTEIN KINASE DOMAIN-CONTAINING PROTEIN"/>
    <property type="match status" value="1"/>
</dbReference>
<dbReference type="Pfam" id="PF00307">
    <property type="entry name" value="CH"/>
    <property type="match status" value="1"/>
</dbReference>
<evidence type="ECO:0000313" key="14">
    <source>
        <dbReference type="Proteomes" id="UP000193560"/>
    </source>
</evidence>
<evidence type="ECO:0000256" key="5">
    <source>
        <dbReference type="ARBA" id="ARBA00022777"/>
    </source>
</evidence>
<organism evidence="13 14">
    <name type="scientific">Absidia repens</name>
    <dbReference type="NCBI Taxonomy" id="90262"/>
    <lineage>
        <taxon>Eukaryota</taxon>
        <taxon>Fungi</taxon>
        <taxon>Fungi incertae sedis</taxon>
        <taxon>Mucoromycota</taxon>
        <taxon>Mucoromycotina</taxon>
        <taxon>Mucoromycetes</taxon>
        <taxon>Mucorales</taxon>
        <taxon>Cunninghamellaceae</taxon>
        <taxon>Absidia</taxon>
    </lineage>
</organism>
<dbReference type="InterPro" id="IPR008271">
    <property type="entry name" value="Ser/Thr_kinase_AS"/>
</dbReference>
<feature type="domain" description="Phorbol-ester/DAG-type" evidence="12">
    <location>
        <begin position="764"/>
        <end position="810"/>
    </location>
</feature>
<evidence type="ECO:0000256" key="6">
    <source>
        <dbReference type="ARBA" id="ARBA00022833"/>
    </source>
</evidence>
<dbReference type="PROSITE" id="PS50011">
    <property type="entry name" value="PROTEIN_KINASE_DOM"/>
    <property type="match status" value="1"/>
</dbReference>
<dbReference type="InterPro" id="IPR001245">
    <property type="entry name" value="Ser-Thr/Tyr_kinase_cat_dom"/>
</dbReference>
<feature type="compositionally biased region" description="Polar residues" evidence="9">
    <location>
        <begin position="1"/>
        <end position="10"/>
    </location>
</feature>
<dbReference type="GO" id="GO:0005524">
    <property type="term" value="F:ATP binding"/>
    <property type="evidence" value="ECO:0007669"/>
    <property type="project" value="UniProtKB-UniRule"/>
</dbReference>
<feature type="compositionally biased region" description="Low complexity" evidence="9">
    <location>
        <begin position="689"/>
        <end position="708"/>
    </location>
</feature>
<dbReference type="Pfam" id="PF00130">
    <property type="entry name" value="C1_1"/>
    <property type="match status" value="1"/>
</dbReference>
<feature type="domain" description="Calponin-homology (CH)" evidence="11">
    <location>
        <begin position="37"/>
        <end position="142"/>
    </location>
</feature>
<evidence type="ECO:0000256" key="9">
    <source>
        <dbReference type="SAM" id="MobiDB-lite"/>
    </source>
</evidence>
<dbReference type="Proteomes" id="UP000193560">
    <property type="component" value="Unassembled WGS sequence"/>
</dbReference>
<dbReference type="CDD" id="cd00029">
    <property type="entry name" value="C1"/>
    <property type="match status" value="1"/>
</dbReference>
<evidence type="ECO:0000256" key="8">
    <source>
        <dbReference type="PROSITE-ProRule" id="PRU10141"/>
    </source>
</evidence>
<reference evidence="13 14" key="1">
    <citation type="submission" date="2016-07" db="EMBL/GenBank/DDBJ databases">
        <title>Pervasive Adenine N6-methylation of Active Genes in Fungi.</title>
        <authorList>
            <consortium name="DOE Joint Genome Institute"/>
            <person name="Mondo S.J."/>
            <person name="Dannebaum R.O."/>
            <person name="Kuo R.C."/>
            <person name="Labutti K."/>
            <person name="Haridas S."/>
            <person name="Kuo A."/>
            <person name="Salamov A."/>
            <person name="Ahrendt S.R."/>
            <person name="Lipzen A."/>
            <person name="Sullivan W."/>
            <person name="Andreopoulos W.B."/>
            <person name="Clum A."/>
            <person name="Lindquist E."/>
            <person name="Daum C."/>
            <person name="Ramamoorthy G.K."/>
            <person name="Gryganskyi A."/>
            <person name="Culley D."/>
            <person name="Magnuson J.K."/>
            <person name="James T.Y."/>
            <person name="O'Malley M.A."/>
            <person name="Stajich J.E."/>
            <person name="Spatafora J.W."/>
            <person name="Visel A."/>
            <person name="Grigoriev I.V."/>
        </authorList>
    </citation>
    <scope>NUCLEOTIDE SEQUENCE [LARGE SCALE GENOMIC DNA]</scope>
    <source>
        <strain evidence="13 14">NRRL 1336</strain>
    </source>
</reference>
<feature type="compositionally biased region" description="Low complexity" evidence="9">
    <location>
        <begin position="395"/>
        <end position="404"/>
    </location>
</feature>
<feature type="compositionally biased region" description="Polar residues" evidence="9">
    <location>
        <begin position="856"/>
        <end position="869"/>
    </location>
</feature>
<dbReference type="PROSITE" id="PS50021">
    <property type="entry name" value="CH"/>
    <property type="match status" value="1"/>
</dbReference>
<evidence type="ECO:0000256" key="1">
    <source>
        <dbReference type="ARBA" id="ARBA00022527"/>
    </source>
</evidence>
<evidence type="ECO:0000313" key="13">
    <source>
        <dbReference type="EMBL" id="ORZ20725.1"/>
    </source>
</evidence>
<dbReference type="SUPFAM" id="SSF47576">
    <property type="entry name" value="Calponin-homology domain, CH-domain"/>
    <property type="match status" value="1"/>
</dbReference>
<keyword evidence="7 8" id="KW-0067">ATP-binding</keyword>
<evidence type="ECO:0000259" key="10">
    <source>
        <dbReference type="PROSITE" id="PS50011"/>
    </source>
</evidence>
<dbReference type="PANTHER" id="PTHR48016">
    <property type="entry name" value="MAP KINASE KINASE KINASE SSK2-RELATED-RELATED"/>
    <property type="match status" value="1"/>
</dbReference>
<dbReference type="EMBL" id="MCGE01000006">
    <property type="protein sequence ID" value="ORZ20725.1"/>
    <property type="molecule type" value="Genomic_DNA"/>
</dbReference>
<feature type="compositionally biased region" description="Polar residues" evidence="9">
    <location>
        <begin position="282"/>
        <end position="291"/>
    </location>
</feature>
<feature type="binding site" evidence="8">
    <location>
        <position position="458"/>
    </location>
    <ligand>
        <name>ATP</name>
        <dbReference type="ChEBI" id="CHEBI:30616"/>
    </ligand>
</feature>
<dbReference type="GO" id="GO:0004709">
    <property type="term" value="F:MAP kinase kinase kinase activity"/>
    <property type="evidence" value="ECO:0007669"/>
    <property type="project" value="TreeGrafter"/>
</dbReference>
<dbReference type="SMART" id="SM00220">
    <property type="entry name" value="S_TKc"/>
    <property type="match status" value="1"/>
</dbReference>
<evidence type="ECO:0000256" key="2">
    <source>
        <dbReference type="ARBA" id="ARBA00022679"/>
    </source>
</evidence>
<evidence type="ECO:0000259" key="12">
    <source>
        <dbReference type="PROSITE" id="PS50081"/>
    </source>
</evidence>
<dbReference type="OrthoDB" id="8693905at2759"/>
<feature type="domain" description="Protein kinase" evidence="10">
    <location>
        <begin position="429"/>
        <end position="679"/>
    </location>
</feature>
<accession>A0A1X2IR02</accession>
<keyword evidence="5 13" id="KW-0418">Kinase</keyword>
<feature type="compositionally biased region" description="Acidic residues" evidence="9">
    <location>
        <begin position="214"/>
        <end position="223"/>
    </location>
</feature>
<name>A0A1X2IR02_9FUNG</name>
<sequence>MTTFITSPASGHQGRFGGRNKIGPDTVFDKYKQNQYNHDEKMVIDFVHAALDVDLTQGQLHHDLKDGVVLCGLVNNLRPGTIKTVGQKDLSFIKMDNITRFLQGARQLGLEDSNLFETIDLFEAKDMPRVIHTILTLAQLFIKSDPKKYSWIQVKGGAGGCSISSAVATILPESKNESQGQESTDFESSHKTSPVPTLSCSSSSSLTHNNNDNNDIDNDDNNNSEETKHRHVRDIFSCFDDNQDLHHVTDDTTSATNELDWYTSSSPSLLARPPKSPLRPSHANTSATSKRANILVNTSSTTPSTPLNTSPALDHTPSPSTSSSSLQSSSSILCPNTPDSFHATGNNAWSYNSSQKVRSNSDLPPPPPSSSSHSSGRRHSNTNGTLDHQTKKKQQQQQQQQLQDMDSEQQEEKVRLCLDAEDGSTTTQYQLGNCIGKGQFGSVYRGLDLATGEVVAIKRIKLEDGELDEEMMKEVGILKTMSHANVIQYLGFIRNRHHINIVLEYAENGSLMSTLKSFGAFPEKLVASFCIKILHGLEYLHDNQVVHCDLKAANILTTKTGDVKLTDFGVSLNLKIKAVDDQTVSGTPNWMAPEVIELKGASTKSDIWSLGCTLIELVTGKPPYADLISMSAMFRIVEDDYPPLPEGISDDMRDFLLCCFQKSPEDRPAAKTLQDHPWIQYHQHNAKASNNNTTTSSSDNTVPASSDSNKNDTIKSSSSSRRRRRSSVRTSIESMQRQTPVHPLEPPHQHHSSSSPNQNEDHATHRFIQTSFGKLVECKVCGDLLREQAIFCETCSLICHDGCKQAAFSCPPKVNEQQPSYDWVFSAKIYNHKSNRETRTTQRSALPPTFNGARRASTTRIQDPTSSSSLHDHPQAASIRKYSQALGLTPQEQKALLENPALLSHTLALEEEGLHPANSTLLLARTIKLPTITTIIIARKMVVVMVGGPGGNGRRQNDP</sequence>
<dbReference type="Pfam" id="PF00069">
    <property type="entry name" value="Pkinase"/>
    <property type="match status" value="1"/>
</dbReference>
<evidence type="ECO:0000256" key="3">
    <source>
        <dbReference type="ARBA" id="ARBA00022723"/>
    </source>
</evidence>
<keyword evidence="3" id="KW-0479">Metal-binding</keyword>
<dbReference type="SMART" id="SM00109">
    <property type="entry name" value="C1"/>
    <property type="match status" value="1"/>
</dbReference>
<keyword evidence="1" id="KW-0723">Serine/threonine-protein kinase</keyword>
<proteinExistence type="predicted"/>
<dbReference type="SUPFAM" id="SSF57889">
    <property type="entry name" value="Cysteine-rich domain"/>
    <property type="match status" value="1"/>
</dbReference>
<dbReference type="PROSITE" id="PS00479">
    <property type="entry name" value="ZF_DAG_PE_1"/>
    <property type="match status" value="1"/>
</dbReference>
<dbReference type="InterPro" id="IPR050538">
    <property type="entry name" value="MAP_kinase_kinase_kinase"/>
</dbReference>
<dbReference type="Gene3D" id="1.10.510.10">
    <property type="entry name" value="Transferase(Phosphotransferase) domain 1"/>
    <property type="match status" value="1"/>
</dbReference>
<dbReference type="InterPro" id="IPR001715">
    <property type="entry name" value="CH_dom"/>
</dbReference>
<feature type="region of interest" description="Disordered" evidence="9">
    <location>
        <begin position="688"/>
        <end position="761"/>
    </location>
</feature>
<dbReference type="GO" id="GO:0005737">
    <property type="term" value="C:cytoplasm"/>
    <property type="evidence" value="ECO:0007669"/>
    <property type="project" value="TreeGrafter"/>
</dbReference>
<dbReference type="PROSITE" id="PS00108">
    <property type="entry name" value="PROTEIN_KINASE_ST"/>
    <property type="match status" value="1"/>
</dbReference>
<dbReference type="PRINTS" id="PR00888">
    <property type="entry name" value="SM22CALPONIN"/>
</dbReference>
<comment type="caution">
    <text evidence="13">The sequence shown here is derived from an EMBL/GenBank/DDBJ whole genome shotgun (WGS) entry which is preliminary data.</text>
</comment>
<protein>
    <submittedName>
        <fullName evidence="13">Kinase-like domain-containing protein</fullName>
    </submittedName>
</protein>
<dbReference type="SUPFAM" id="SSF56112">
    <property type="entry name" value="Protein kinase-like (PK-like)"/>
    <property type="match status" value="1"/>
</dbReference>
<feature type="compositionally biased region" description="Low complexity" evidence="9">
    <location>
        <begin position="192"/>
        <end position="213"/>
    </location>
</feature>
<evidence type="ECO:0000259" key="11">
    <source>
        <dbReference type="PROSITE" id="PS50021"/>
    </source>
</evidence>
<feature type="compositionally biased region" description="Polar residues" evidence="9">
    <location>
        <begin position="332"/>
        <end position="358"/>
    </location>
</feature>
<dbReference type="InterPro" id="IPR003096">
    <property type="entry name" value="SM22_calponin"/>
</dbReference>
<dbReference type="GO" id="GO:0046872">
    <property type="term" value="F:metal ion binding"/>
    <property type="evidence" value="ECO:0007669"/>
    <property type="project" value="UniProtKB-KW"/>
</dbReference>
<dbReference type="CDD" id="cd06627">
    <property type="entry name" value="STKc_Cdc7_like"/>
    <property type="match status" value="1"/>
</dbReference>
<evidence type="ECO:0000256" key="7">
    <source>
        <dbReference type="ARBA" id="ARBA00022840"/>
    </source>
</evidence>
<dbReference type="InterPro" id="IPR036872">
    <property type="entry name" value="CH_dom_sf"/>
</dbReference>
<dbReference type="AlphaFoldDB" id="A0A1X2IR02"/>
<evidence type="ECO:0000256" key="4">
    <source>
        <dbReference type="ARBA" id="ARBA00022741"/>
    </source>
</evidence>
<dbReference type="STRING" id="90262.A0A1X2IR02"/>
<dbReference type="InterPro" id="IPR017441">
    <property type="entry name" value="Protein_kinase_ATP_BS"/>
</dbReference>
<dbReference type="PROSITE" id="PS00107">
    <property type="entry name" value="PROTEIN_KINASE_ATP"/>
    <property type="match status" value="1"/>
</dbReference>
<dbReference type="InterPro" id="IPR002219">
    <property type="entry name" value="PKC_DAG/PE"/>
</dbReference>
<dbReference type="Gene3D" id="3.30.60.20">
    <property type="match status" value="1"/>
</dbReference>
<feature type="region of interest" description="Disordered" evidence="9">
    <location>
        <begin position="173"/>
        <end position="228"/>
    </location>
</feature>